<feature type="domain" description="Transcriptional regulator-like" evidence="2">
    <location>
        <begin position="16"/>
        <end position="85"/>
    </location>
</feature>
<feature type="domain" description="T6SS Transcription factor RovC-like DNA binding" evidence="1">
    <location>
        <begin position="182"/>
        <end position="269"/>
    </location>
</feature>
<organism evidence="3">
    <name type="scientific">mine drainage metagenome</name>
    <dbReference type="NCBI Taxonomy" id="410659"/>
    <lineage>
        <taxon>unclassified sequences</taxon>
        <taxon>metagenomes</taxon>
        <taxon>ecological metagenomes</taxon>
    </lineage>
</organism>
<reference evidence="3" key="1">
    <citation type="submission" date="2016-10" db="EMBL/GenBank/DDBJ databases">
        <title>Sequence of Gallionella enrichment culture.</title>
        <authorList>
            <person name="Poehlein A."/>
            <person name="Muehling M."/>
            <person name="Daniel R."/>
        </authorList>
    </citation>
    <scope>NUCLEOTIDE SEQUENCE</scope>
</reference>
<evidence type="ECO:0000313" key="3">
    <source>
        <dbReference type="EMBL" id="OIR00525.1"/>
    </source>
</evidence>
<dbReference type="InterPro" id="IPR045465">
    <property type="entry name" value="Trans_reg_dom"/>
</dbReference>
<dbReference type="InterPro" id="IPR018754">
    <property type="entry name" value="RovC-like_DNA-bd"/>
</dbReference>
<protein>
    <recommendedName>
        <fullName evidence="4">DUF2285 domain-containing protein</fullName>
    </recommendedName>
</protein>
<dbReference type="Pfam" id="PF20109">
    <property type="entry name" value="Trans_reg_dom"/>
    <property type="match status" value="1"/>
</dbReference>
<gene>
    <name evidence="3" type="ORF">GALL_173980</name>
</gene>
<dbReference type="Pfam" id="PF10074">
    <property type="entry name" value="RovC_DNA-bd"/>
    <property type="match status" value="1"/>
</dbReference>
<proteinExistence type="predicted"/>
<evidence type="ECO:0000259" key="1">
    <source>
        <dbReference type="Pfam" id="PF10074"/>
    </source>
</evidence>
<dbReference type="AlphaFoldDB" id="A0A1J5S8I4"/>
<evidence type="ECO:0008006" key="4">
    <source>
        <dbReference type="Google" id="ProtNLM"/>
    </source>
</evidence>
<accession>A0A1J5S8I4</accession>
<evidence type="ECO:0000259" key="2">
    <source>
        <dbReference type="Pfam" id="PF20109"/>
    </source>
</evidence>
<dbReference type="EMBL" id="MLJW01000094">
    <property type="protein sequence ID" value="OIR00525.1"/>
    <property type="molecule type" value="Genomic_DNA"/>
</dbReference>
<sequence length="283" mass="32214">MSESRSIELGIQPRADWRDPEQYRNLLEYDCVGWAGEWLRRNPDFVADVLRVPCLPYTAQSPRDDDTRISNCGRACTLSRWGLRCCRIDEEPVFFWLPQCNPLVLPVETIAAPGPADAFDIRRCASLKAGLRGVDRELHLLFSDGPRTLQIVLIDDPPLDGPVMFRCRLCGWCDFEAKPLSLRRLCSLYRRGRLLKTLYPPEQRARRWMDMARAWDGLKDGARQRDIAAALFGERAARTGWDDGYRTRVQRLVRAAERMVGGGYLGLLRGEEEGEFGPGSGEP</sequence>
<comment type="caution">
    <text evidence="3">The sequence shown here is derived from an EMBL/GenBank/DDBJ whole genome shotgun (WGS) entry which is preliminary data.</text>
</comment>
<name>A0A1J5S8I4_9ZZZZ</name>